<dbReference type="Gene3D" id="3.30.870.10">
    <property type="entry name" value="Endonuclease Chain A"/>
    <property type="match status" value="1"/>
</dbReference>
<dbReference type="RefSeq" id="WP_225315441.1">
    <property type="nucleotide sequence ID" value="NZ_CAWOON010000001.1"/>
</dbReference>
<dbReference type="InterPro" id="IPR025202">
    <property type="entry name" value="PLD-like_dom"/>
</dbReference>
<dbReference type="EMBL" id="JANLFC010000056">
    <property type="protein sequence ID" value="MCR4450221.1"/>
    <property type="molecule type" value="Genomic_DNA"/>
</dbReference>
<comment type="caution">
    <text evidence="2">The sequence shown here is derived from an EMBL/GenBank/DDBJ whole genome shotgun (WGS) entry which is preliminary data.</text>
</comment>
<dbReference type="Proteomes" id="UP001204061">
    <property type="component" value="Unassembled WGS sequence"/>
</dbReference>
<protein>
    <submittedName>
        <fullName evidence="2">Phospholipase D family protein</fullName>
    </submittedName>
</protein>
<gene>
    <name evidence="2" type="ORF">NS965_17695</name>
</gene>
<dbReference type="CDD" id="cd09176">
    <property type="entry name" value="PLDc_unchar6"/>
    <property type="match status" value="1"/>
</dbReference>
<reference evidence="2" key="1">
    <citation type="submission" date="2022-08" db="EMBL/GenBank/DDBJ databases">
        <title>A global survey of hypervirulent Aeromonas hydrophila identified this emerging pathogen in farmed fish in the lower Mekong River basin.</title>
        <authorList>
            <person name="Xu T."/>
            <person name="Rasmussen-Ivey C.R."/>
            <person name="Moen F.S."/>
            <person name="Fernandez Bravo A."/>
            <person name="Lamy B."/>
            <person name="Beaz-Hidalgo R."/>
            <person name="Khan C.D."/>
            <person name="Castro Escarpulli G."/>
            <person name="Yasin I.S.M."/>
            <person name="Figueras M.J."/>
            <person name="Azzam Sayuti M."/>
            <person name="Karim M.M."/>
            <person name="Alam K.M."/>
            <person name="Le T.T.T."/>
            <person name="Thao N.H.P."/>
            <person name="Addo S."/>
            <person name="Duodu S."/>
            <person name="Ali S."/>
            <person name="Mey S."/>
            <person name="Somony T."/>
            <person name="Liles M.R."/>
        </authorList>
    </citation>
    <scope>NUCLEOTIDE SEQUENCE</scope>
    <source>
        <strain evidence="2">0.14</strain>
    </source>
</reference>
<evidence type="ECO:0000259" key="1">
    <source>
        <dbReference type="Pfam" id="PF13091"/>
    </source>
</evidence>
<dbReference type="Pfam" id="PF13091">
    <property type="entry name" value="PLDc_2"/>
    <property type="match status" value="1"/>
</dbReference>
<sequence>MAQFGAHHPHRATMSIASRTGWVITPPGMEMACQAPPSICATSYTTGIEIFAMAKFLNTSATNYFLEELIKDAKERLILISPFLKLNDRIKELLTDKNRLKIDVRIVYGKSELQPEEISWLKELTYIRTSFCKNLHAKCYLNEEMCIVTSLNLYEFSQVNNNEMGVLIQRSEDHDLYRDAYDEAQRIIRVSDEVRISLERVVSEAETQQPSANENESATEKLTSSKLAQKWGIKTNELLEKMVTHGLLELRDSKHYLTAKGKEEGGEFRMSPKFGPYFLWPEAMNPL</sequence>
<accession>A0AAW5ML21</accession>
<evidence type="ECO:0000313" key="3">
    <source>
        <dbReference type="Proteomes" id="UP001204061"/>
    </source>
</evidence>
<proteinExistence type="predicted"/>
<organism evidence="2 3">
    <name type="scientific">Aeromonas veronii</name>
    <dbReference type="NCBI Taxonomy" id="654"/>
    <lineage>
        <taxon>Bacteria</taxon>
        <taxon>Pseudomonadati</taxon>
        <taxon>Pseudomonadota</taxon>
        <taxon>Gammaproteobacteria</taxon>
        <taxon>Aeromonadales</taxon>
        <taxon>Aeromonadaceae</taxon>
        <taxon>Aeromonas</taxon>
    </lineage>
</organism>
<name>A0AAW5ML21_AERVE</name>
<dbReference type="AlphaFoldDB" id="A0AAW5ML21"/>
<feature type="domain" description="Phospholipase D-like" evidence="1">
    <location>
        <begin position="67"/>
        <end position="179"/>
    </location>
</feature>
<dbReference type="SUPFAM" id="SSF56024">
    <property type="entry name" value="Phospholipase D/nuclease"/>
    <property type="match status" value="1"/>
</dbReference>
<dbReference type="InterPro" id="IPR059166">
    <property type="entry name" value="PLD-like_cat"/>
</dbReference>
<evidence type="ECO:0000313" key="2">
    <source>
        <dbReference type="EMBL" id="MCR4450221.1"/>
    </source>
</evidence>